<dbReference type="InterPro" id="IPR036390">
    <property type="entry name" value="WH_DNA-bd_sf"/>
</dbReference>
<reference evidence="1" key="1">
    <citation type="submission" date="2023-06" db="EMBL/GenBank/DDBJ databases">
        <authorList>
            <consortium name="Lawrence Berkeley National Laboratory"/>
            <person name="Ahrendt S."/>
            <person name="Sahu N."/>
            <person name="Indic B."/>
            <person name="Wong-Bajracharya J."/>
            <person name="Merenyi Z."/>
            <person name="Ke H.-M."/>
            <person name="Monk M."/>
            <person name="Kocsube S."/>
            <person name="Drula E."/>
            <person name="Lipzen A."/>
            <person name="Balint B."/>
            <person name="Henrissat B."/>
            <person name="Andreopoulos B."/>
            <person name="Martin F.M."/>
            <person name="Harder C.B."/>
            <person name="Rigling D."/>
            <person name="Ford K.L."/>
            <person name="Foster G.D."/>
            <person name="Pangilinan J."/>
            <person name="Papanicolaou A."/>
            <person name="Barry K."/>
            <person name="LaButti K."/>
            <person name="Viragh M."/>
            <person name="Koriabine M."/>
            <person name="Yan M."/>
            <person name="Riley R."/>
            <person name="Champramary S."/>
            <person name="Plett K.L."/>
            <person name="Tsai I.J."/>
            <person name="Slot J."/>
            <person name="Sipos G."/>
            <person name="Plett J."/>
            <person name="Nagy L.G."/>
            <person name="Grigoriev I.V."/>
        </authorList>
    </citation>
    <scope>NUCLEOTIDE SEQUENCE</scope>
    <source>
        <strain evidence="1">CCBAS 213</strain>
    </source>
</reference>
<dbReference type="Gene3D" id="1.10.10.10">
    <property type="entry name" value="Winged helix-like DNA-binding domain superfamily/Winged helix DNA-binding domain"/>
    <property type="match status" value="1"/>
</dbReference>
<organism evidence="1 2">
    <name type="scientific">Armillaria tabescens</name>
    <name type="common">Ringless honey mushroom</name>
    <name type="synonym">Agaricus tabescens</name>
    <dbReference type="NCBI Taxonomy" id="1929756"/>
    <lineage>
        <taxon>Eukaryota</taxon>
        <taxon>Fungi</taxon>
        <taxon>Dikarya</taxon>
        <taxon>Basidiomycota</taxon>
        <taxon>Agaricomycotina</taxon>
        <taxon>Agaricomycetes</taxon>
        <taxon>Agaricomycetidae</taxon>
        <taxon>Agaricales</taxon>
        <taxon>Marasmiineae</taxon>
        <taxon>Physalacriaceae</taxon>
        <taxon>Desarmillaria</taxon>
    </lineage>
</organism>
<sequence length="84" mass="9697">MDWVSSCATYVLVNAKIFINEEPEQYSLNSNFKSKKILINVNQPIKAEGPDQTEVMKAMQEDRKYAIQATIVRIMKAQKLMMNQ</sequence>
<evidence type="ECO:0000313" key="2">
    <source>
        <dbReference type="Proteomes" id="UP001175211"/>
    </source>
</evidence>
<accession>A0AA39J640</accession>
<dbReference type="Proteomes" id="UP001175211">
    <property type="component" value="Unassembled WGS sequence"/>
</dbReference>
<name>A0AA39J640_ARMTA</name>
<dbReference type="EMBL" id="JAUEPS010000121">
    <property type="protein sequence ID" value="KAK0436837.1"/>
    <property type="molecule type" value="Genomic_DNA"/>
</dbReference>
<keyword evidence="2" id="KW-1185">Reference proteome</keyword>
<dbReference type="InterPro" id="IPR036388">
    <property type="entry name" value="WH-like_DNA-bd_sf"/>
</dbReference>
<dbReference type="GeneID" id="85362185"/>
<dbReference type="SUPFAM" id="SSF46785">
    <property type="entry name" value="Winged helix' DNA-binding domain"/>
    <property type="match status" value="1"/>
</dbReference>
<dbReference type="InterPro" id="IPR045093">
    <property type="entry name" value="Cullin"/>
</dbReference>
<dbReference type="AlphaFoldDB" id="A0AA39J640"/>
<proteinExistence type="predicted"/>
<gene>
    <name evidence="1" type="ORF">EV420DRAFT_1652373</name>
</gene>
<evidence type="ECO:0000313" key="1">
    <source>
        <dbReference type="EMBL" id="KAK0436837.1"/>
    </source>
</evidence>
<comment type="caution">
    <text evidence="1">The sequence shown here is derived from an EMBL/GenBank/DDBJ whole genome shotgun (WGS) entry which is preliminary data.</text>
</comment>
<dbReference type="RefSeq" id="XP_060322397.1">
    <property type="nucleotide sequence ID" value="XM_060478637.1"/>
</dbReference>
<protein>
    <submittedName>
        <fullName evidence="1">Uncharacterized protein</fullName>
    </submittedName>
</protein>
<dbReference type="PANTHER" id="PTHR11932">
    <property type="entry name" value="CULLIN"/>
    <property type="match status" value="1"/>
</dbReference>